<evidence type="ECO:0000259" key="8">
    <source>
        <dbReference type="PROSITE" id="PS50811"/>
    </source>
</evidence>
<feature type="region of interest" description="Disordered" evidence="7">
    <location>
        <begin position="267"/>
        <end position="308"/>
    </location>
</feature>
<dbReference type="Gene3D" id="2.20.25.80">
    <property type="entry name" value="WRKY domain"/>
    <property type="match status" value="2"/>
</dbReference>
<organism evidence="9 10">
    <name type="scientific">Ananas comosus</name>
    <name type="common">Pineapple</name>
    <name type="synonym">Ananas ananas</name>
    <dbReference type="NCBI Taxonomy" id="4615"/>
    <lineage>
        <taxon>Eukaryota</taxon>
        <taxon>Viridiplantae</taxon>
        <taxon>Streptophyta</taxon>
        <taxon>Embryophyta</taxon>
        <taxon>Tracheophyta</taxon>
        <taxon>Spermatophyta</taxon>
        <taxon>Magnoliopsida</taxon>
        <taxon>Liliopsida</taxon>
        <taxon>Poales</taxon>
        <taxon>Bromeliaceae</taxon>
        <taxon>Bromelioideae</taxon>
        <taxon>Ananas</taxon>
    </lineage>
</organism>
<evidence type="ECO:0000256" key="3">
    <source>
        <dbReference type="ARBA" id="ARBA00023015"/>
    </source>
</evidence>
<dbReference type="GeneID" id="109706582"/>
<feature type="region of interest" description="Disordered" evidence="7">
    <location>
        <begin position="52"/>
        <end position="84"/>
    </location>
</feature>
<dbReference type="SUPFAM" id="SSF118290">
    <property type="entry name" value="WRKY DNA-binding domain"/>
    <property type="match status" value="2"/>
</dbReference>
<keyword evidence="6" id="KW-0539">Nucleus</keyword>
<keyword evidence="4" id="KW-0238">DNA-binding</keyword>
<dbReference type="InterPro" id="IPR003657">
    <property type="entry name" value="WRKY_dom"/>
</dbReference>
<dbReference type="InterPro" id="IPR036576">
    <property type="entry name" value="WRKY_dom_sf"/>
</dbReference>
<feature type="region of interest" description="Disordered" evidence="7">
    <location>
        <begin position="351"/>
        <end position="381"/>
    </location>
</feature>
<dbReference type="GO" id="GO:0009737">
    <property type="term" value="P:response to abscisic acid"/>
    <property type="evidence" value="ECO:0007669"/>
    <property type="project" value="UniProtKB-ARBA"/>
</dbReference>
<dbReference type="GO" id="GO:0005634">
    <property type="term" value="C:nucleus"/>
    <property type="evidence" value="ECO:0007669"/>
    <property type="project" value="UniProtKB-SubCell"/>
</dbReference>
<dbReference type="InterPro" id="IPR044810">
    <property type="entry name" value="WRKY_plant"/>
</dbReference>
<keyword evidence="2" id="KW-0677">Repeat</keyword>
<dbReference type="GO" id="GO:0003700">
    <property type="term" value="F:DNA-binding transcription factor activity"/>
    <property type="evidence" value="ECO:0007669"/>
    <property type="project" value="InterPro"/>
</dbReference>
<reference evidence="9" key="1">
    <citation type="journal article" date="2015" name="Nat. Genet.">
        <title>The pineapple genome and the evolution of CAM photosynthesis.</title>
        <authorList>
            <person name="Ming R."/>
            <person name="VanBuren R."/>
            <person name="Wai C.M."/>
            <person name="Tang H."/>
            <person name="Schatz M.C."/>
            <person name="Bowers J.E."/>
            <person name="Lyons E."/>
            <person name="Wang M.L."/>
            <person name="Chen J."/>
            <person name="Biggers E."/>
            <person name="Zhang J."/>
            <person name="Huang L."/>
            <person name="Zhang L."/>
            <person name="Miao W."/>
            <person name="Zhang J."/>
            <person name="Ye Z."/>
            <person name="Miao C."/>
            <person name="Lin Z."/>
            <person name="Wang H."/>
            <person name="Zhou H."/>
            <person name="Yim W.C."/>
            <person name="Priest H.D."/>
            <person name="Zheng C."/>
            <person name="Woodhouse M."/>
            <person name="Edger P.P."/>
            <person name="Guyot R."/>
            <person name="Guo H.B."/>
            <person name="Guo H."/>
            <person name="Zheng G."/>
            <person name="Singh R."/>
            <person name="Sharma A."/>
            <person name="Min X."/>
            <person name="Zheng Y."/>
            <person name="Lee H."/>
            <person name="Gurtowski J."/>
            <person name="Sedlazeck F.J."/>
            <person name="Harkess A."/>
            <person name="McKain M.R."/>
            <person name="Liao Z."/>
            <person name="Fang J."/>
            <person name="Liu J."/>
            <person name="Zhang X."/>
            <person name="Zhang Q."/>
            <person name="Hu W."/>
            <person name="Qin Y."/>
            <person name="Wang K."/>
            <person name="Chen L.Y."/>
            <person name="Shirley N."/>
            <person name="Lin Y.R."/>
            <person name="Liu L.Y."/>
            <person name="Hernandez A.G."/>
            <person name="Wright C.L."/>
            <person name="Bulone V."/>
            <person name="Tuskan G.A."/>
            <person name="Heath K."/>
            <person name="Zee F."/>
            <person name="Moore P.H."/>
            <person name="Sunkar R."/>
            <person name="Leebens-Mack J.H."/>
            <person name="Mockler T."/>
            <person name="Bennetzen J.L."/>
            <person name="Freeling M."/>
            <person name="Sankoff D."/>
            <person name="Paterson A.H."/>
            <person name="Zhu X."/>
            <person name="Yang X."/>
            <person name="Smith J.A."/>
            <person name="Cushman J.C."/>
            <person name="Paull R.E."/>
            <person name="Yu Q."/>
        </authorList>
    </citation>
    <scope>NUCLEOTIDE SEQUENCE [LARGE SCALE GENOMIC DNA]</scope>
    <source>
        <strain evidence="9">cv. F153</strain>
    </source>
</reference>
<keyword evidence="9" id="KW-1185">Reference proteome</keyword>
<dbReference type="FunFam" id="2.20.25.80:FF:000006">
    <property type="entry name" value="WRKY transcription factor"/>
    <property type="match status" value="1"/>
</dbReference>
<dbReference type="Proteomes" id="UP000515123">
    <property type="component" value="Linkage group 2"/>
</dbReference>
<evidence type="ECO:0000256" key="2">
    <source>
        <dbReference type="ARBA" id="ARBA00022737"/>
    </source>
</evidence>
<dbReference type="Pfam" id="PF03106">
    <property type="entry name" value="WRKY"/>
    <property type="match status" value="2"/>
</dbReference>
<dbReference type="OrthoDB" id="1923003at2759"/>
<feature type="compositionally biased region" description="Polar residues" evidence="7">
    <location>
        <begin position="267"/>
        <end position="284"/>
    </location>
</feature>
<dbReference type="PANTHER" id="PTHR31221">
    <property type="entry name" value="WRKY TRANSCRIPTION FACTOR PROTEIN 1-RELATED"/>
    <property type="match status" value="1"/>
</dbReference>
<accession>A0A6P5EI90</accession>
<evidence type="ECO:0000256" key="4">
    <source>
        <dbReference type="ARBA" id="ARBA00023125"/>
    </source>
</evidence>
<feature type="compositionally biased region" description="Polar residues" evidence="7">
    <location>
        <begin position="361"/>
        <end position="381"/>
    </location>
</feature>
<evidence type="ECO:0000256" key="6">
    <source>
        <dbReference type="ARBA" id="ARBA00023242"/>
    </source>
</evidence>
<dbReference type="GO" id="GO:0043565">
    <property type="term" value="F:sequence-specific DNA binding"/>
    <property type="evidence" value="ECO:0007669"/>
    <property type="project" value="InterPro"/>
</dbReference>
<proteinExistence type="predicted"/>
<comment type="subcellular location">
    <subcellularLocation>
        <location evidence="1">Nucleus</location>
    </subcellularLocation>
</comment>
<evidence type="ECO:0000313" key="9">
    <source>
        <dbReference type="Proteomes" id="UP000515123"/>
    </source>
</evidence>
<keyword evidence="3" id="KW-0805">Transcription regulation</keyword>
<gene>
    <name evidence="10" type="primary">LOC109706582</name>
</gene>
<evidence type="ECO:0000256" key="5">
    <source>
        <dbReference type="ARBA" id="ARBA00023163"/>
    </source>
</evidence>
<dbReference type="FunFam" id="2.20.25.80:FF:000001">
    <property type="entry name" value="WRKY transcription factor 33"/>
    <property type="match status" value="1"/>
</dbReference>
<reference evidence="10" key="2">
    <citation type="submission" date="2025-08" db="UniProtKB">
        <authorList>
            <consortium name="RefSeq"/>
        </authorList>
    </citation>
    <scope>IDENTIFICATION</scope>
    <source>
        <tissue evidence="10">Leaf</tissue>
    </source>
</reference>
<feature type="region of interest" description="Disordered" evidence="7">
    <location>
        <begin position="408"/>
        <end position="456"/>
    </location>
</feature>
<dbReference type="SMART" id="SM00774">
    <property type="entry name" value="WRKY"/>
    <property type="match status" value="2"/>
</dbReference>
<feature type="compositionally biased region" description="Low complexity" evidence="7">
    <location>
        <begin position="557"/>
        <end position="570"/>
    </location>
</feature>
<evidence type="ECO:0000256" key="7">
    <source>
        <dbReference type="SAM" id="MobiDB-lite"/>
    </source>
</evidence>
<dbReference type="PANTHER" id="PTHR31221:SF298">
    <property type="entry name" value="OS04G0471700 PROTEIN"/>
    <property type="match status" value="1"/>
</dbReference>
<evidence type="ECO:0000256" key="1">
    <source>
        <dbReference type="ARBA" id="ARBA00004123"/>
    </source>
</evidence>
<feature type="domain" description="WRKY" evidence="8">
    <location>
        <begin position="482"/>
        <end position="547"/>
    </location>
</feature>
<evidence type="ECO:0000313" key="10">
    <source>
        <dbReference type="RefSeq" id="XP_020083102.1"/>
    </source>
</evidence>
<name>A0A6P5EI90_ANACO</name>
<sequence length="700" mass="76155">MQLGRCCTENTKANLDTIMAEANDCLAVIGDWTPNPSPRTLISNFLNENFGSKPFPDPLQENGSNGDDVHGSEDQQMVASPKEEEARQPKAQFFNNLPLQPNIFNFQKPNTNGGLSERMAARAGLNLPKLNMSRTFPTNVVSSSAEVQSPYLTIPPGLSPTTLLESPVFLSNSLGQPSPTTGKFSFLQNCNSNSMTISLPDEIEDEPLEDVPEEFAFKPPLESKPAYLSSAENTFQDSPVMNYLPISPSLEENNVHVGQDIEIPKNQSQQELNSSSPPNDNQQDGGEADPQGENSSQAVGTPAEDGYNWRKYGQKQVKHSEFPRSYYKCTHPNCSVKKKVERSHEGHITEIIYRGKHNHPKPSSSRRTGAPPSQNGNAQDWQGDVAQNRNAQDWQGDGIEATSLAAAEFGDPSDAIDVSSTLSNDDNEDEDDGATNGDVLVGQDAEEEENESKRRKLDACAFEMGGASRAVREPRVVVQTTSDVDILDDGYRWRKYGQKVVKGNPNPRSYYKCTHPGCSVRKHVERASHDLKSVITTYEGKHNHEVPAARSSGHQNSSPGSAAASPSQSHSLHRRPEPMQDGLVRFNLPLGLLSLPPRDHLGPVGSFSFGLGQSGLANLSMAAMAGLGPVAAMKVPVLLPPPPIAVHAFLGHRPTMESGFMIPKGELKEPVAGSGLPMLNGNTQSVYEQIMRRLPLGPQM</sequence>
<keyword evidence="5" id="KW-0804">Transcription</keyword>
<feature type="region of interest" description="Disordered" evidence="7">
    <location>
        <begin position="547"/>
        <end position="576"/>
    </location>
</feature>
<dbReference type="AlphaFoldDB" id="A0A6P5EI90"/>
<dbReference type="PROSITE" id="PS50811">
    <property type="entry name" value="WRKY"/>
    <property type="match status" value="2"/>
</dbReference>
<feature type="domain" description="WRKY" evidence="8">
    <location>
        <begin position="304"/>
        <end position="362"/>
    </location>
</feature>
<protein>
    <submittedName>
        <fullName evidence="10">Probable WRKY transcription factor 2 isoform X1</fullName>
    </submittedName>
</protein>
<dbReference type="RefSeq" id="XP_020083102.1">
    <property type="nucleotide sequence ID" value="XM_020227513.1"/>
</dbReference>